<sequence length="209" mass="24016">MENLKKHLVHNNKTKTIMKNIITLFALAICLINCKAQQIYPLNTYYENAPNYAYMKDLDNYLSPYVGTYKATYQENEITLFITKEDMYLKDYGPGDRKFYRDVLHVKYIVKKITTGAILQENLNPANPRRNKIISIGTNTLDNNSIALTYSGTNCRVGSGRITLKKINNTQISWSYYPNDMLLSDGDCPGNPDIKIYLPDTENLVFTKQ</sequence>
<proteinExistence type="predicted"/>
<dbReference type="EMBL" id="FNKL01000004">
    <property type="protein sequence ID" value="SDR09853.1"/>
    <property type="molecule type" value="Genomic_DNA"/>
</dbReference>
<gene>
    <name evidence="2" type="ORF">SAMN05421664_3536</name>
</gene>
<evidence type="ECO:0000313" key="2">
    <source>
        <dbReference type="EMBL" id="SDR09853.1"/>
    </source>
</evidence>
<evidence type="ECO:0000313" key="3">
    <source>
        <dbReference type="Proteomes" id="UP000199627"/>
    </source>
</evidence>
<protein>
    <recommendedName>
        <fullName evidence="1">DUF6705 domain-containing protein</fullName>
    </recommendedName>
</protein>
<dbReference type="AlphaFoldDB" id="A0A1H1G9S4"/>
<evidence type="ECO:0000259" key="1">
    <source>
        <dbReference type="Pfam" id="PF20448"/>
    </source>
</evidence>
<name>A0A1H1G9S4_9FLAO</name>
<dbReference type="Pfam" id="PF20448">
    <property type="entry name" value="DUF6705"/>
    <property type="match status" value="1"/>
</dbReference>
<dbReference type="STRING" id="311333.SAMN05421664_3536"/>
<reference evidence="3" key="1">
    <citation type="submission" date="2016-10" db="EMBL/GenBank/DDBJ databases">
        <authorList>
            <person name="Varghese N."/>
            <person name="Submissions S."/>
        </authorList>
    </citation>
    <scope>NUCLEOTIDE SEQUENCE [LARGE SCALE GENOMIC DNA]</scope>
    <source>
        <strain evidence="3">DSM 17072</strain>
    </source>
</reference>
<organism evidence="2 3">
    <name type="scientific">Chryseobacterium soldanellicola</name>
    <dbReference type="NCBI Taxonomy" id="311333"/>
    <lineage>
        <taxon>Bacteria</taxon>
        <taxon>Pseudomonadati</taxon>
        <taxon>Bacteroidota</taxon>
        <taxon>Flavobacteriia</taxon>
        <taxon>Flavobacteriales</taxon>
        <taxon>Weeksellaceae</taxon>
        <taxon>Chryseobacterium group</taxon>
        <taxon>Chryseobacterium</taxon>
    </lineage>
</organism>
<keyword evidence="3" id="KW-1185">Reference proteome</keyword>
<accession>A0A1H1G9S4</accession>
<feature type="domain" description="DUF6705" evidence="1">
    <location>
        <begin position="18"/>
        <end position="209"/>
    </location>
</feature>
<dbReference type="Proteomes" id="UP000199627">
    <property type="component" value="Unassembled WGS sequence"/>
</dbReference>
<dbReference type="InterPro" id="IPR046551">
    <property type="entry name" value="DUF6705"/>
</dbReference>